<dbReference type="InterPro" id="IPR000182">
    <property type="entry name" value="GNAT_dom"/>
</dbReference>
<protein>
    <submittedName>
        <fullName evidence="3">GNAT family N-acetyltransferase</fullName>
    </submittedName>
</protein>
<dbReference type="OrthoDB" id="9132139at2"/>
<evidence type="ECO:0000313" key="3">
    <source>
        <dbReference type="EMBL" id="KAA8881993.1"/>
    </source>
</evidence>
<dbReference type="AlphaFoldDB" id="A0A5N0DZ53"/>
<dbReference type="Proteomes" id="UP000323876">
    <property type="component" value="Unassembled WGS sequence"/>
</dbReference>
<dbReference type="Pfam" id="PF13302">
    <property type="entry name" value="Acetyltransf_3"/>
    <property type="match status" value="1"/>
</dbReference>
<keyword evidence="3" id="KW-0808">Transferase</keyword>
<evidence type="ECO:0000256" key="1">
    <source>
        <dbReference type="SAM" id="MobiDB-lite"/>
    </source>
</evidence>
<dbReference type="GO" id="GO:0016747">
    <property type="term" value="F:acyltransferase activity, transferring groups other than amino-acyl groups"/>
    <property type="evidence" value="ECO:0007669"/>
    <property type="project" value="InterPro"/>
</dbReference>
<sequence length="262" mass="29189">MHDTTSNPSFSDDRKRHPYLSLRSAGANCSATGDVEYSTSVSSPLDSPVSEAGDLRPLQSEAVLRPDLPIATERLILRTATPADLDEMHAYKSRPEVCRYLPYEPMSRDQVAERLAGPWARTELTEVDQGLNLSVEDKATGRLLGDVVLFWRDAESRSGEIGYVFSPAVAGRGYATEAARALLRLGFEQLSLHRITARIDGRNDASARVLGRLGMRREAVHLEDLWFKNEWSDTIVYAMLEHEWRSRTTELGNSMNLGAGRP</sequence>
<accession>A0A5N0DZ53</accession>
<keyword evidence="4" id="KW-1185">Reference proteome</keyword>
<feature type="region of interest" description="Disordered" evidence="1">
    <location>
        <begin position="31"/>
        <end position="54"/>
    </location>
</feature>
<dbReference type="SUPFAM" id="SSF55729">
    <property type="entry name" value="Acyl-CoA N-acyltransferases (Nat)"/>
    <property type="match status" value="1"/>
</dbReference>
<dbReference type="InterPro" id="IPR051531">
    <property type="entry name" value="N-acetyltransferase"/>
</dbReference>
<dbReference type="InterPro" id="IPR016181">
    <property type="entry name" value="Acyl_CoA_acyltransferase"/>
</dbReference>
<dbReference type="PROSITE" id="PS51186">
    <property type="entry name" value="GNAT"/>
    <property type="match status" value="1"/>
</dbReference>
<organism evidence="3 4">
    <name type="scientific">Nocardia colli</name>
    <dbReference type="NCBI Taxonomy" id="2545717"/>
    <lineage>
        <taxon>Bacteria</taxon>
        <taxon>Bacillati</taxon>
        <taxon>Actinomycetota</taxon>
        <taxon>Actinomycetes</taxon>
        <taxon>Mycobacteriales</taxon>
        <taxon>Nocardiaceae</taxon>
        <taxon>Nocardia</taxon>
    </lineage>
</organism>
<evidence type="ECO:0000259" key="2">
    <source>
        <dbReference type="PROSITE" id="PS51186"/>
    </source>
</evidence>
<reference evidence="3 4" key="1">
    <citation type="submission" date="2019-09" db="EMBL/GenBank/DDBJ databases">
        <authorList>
            <person name="Wang X."/>
        </authorList>
    </citation>
    <scope>NUCLEOTIDE SEQUENCE [LARGE SCALE GENOMIC DNA]</scope>
    <source>
        <strain evidence="3 4">CICC 11023</strain>
    </source>
</reference>
<dbReference type="Gene3D" id="3.40.630.30">
    <property type="match status" value="1"/>
</dbReference>
<dbReference type="EMBL" id="VXLC01000030">
    <property type="protein sequence ID" value="KAA8881993.1"/>
    <property type="molecule type" value="Genomic_DNA"/>
</dbReference>
<feature type="compositionally biased region" description="Polar residues" evidence="1">
    <location>
        <begin position="31"/>
        <end position="45"/>
    </location>
</feature>
<gene>
    <name evidence="3" type="ORF">F3087_39880</name>
</gene>
<evidence type="ECO:0000313" key="4">
    <source>
        <dbReference type="Proteomes" id="UP000323876"/>
    </source>
</evidence>
<name>A0A5N0DZ53_9NOCA</name>
<dbReference type="PANTHER" id="PTHR43792">
    <property type="entry name" value="GNAT FAMILY, PUTATIVE (AFU_ORTHOLOGUE AFUA_3G00765)-RELATED-RELATED"/>
    <property type="match status" value="1"/>
</dbReference>
<comment type="caution">
    <text evidence="3">The sequence shown here is derived from an EMBL/GenBank/DDBJ whole genome shotgun (WGS) entry which is preliminary data.</text>
</comment>
<proteinExistence type="predicted"/>
<feature type="domain" description="N-acetyltransferase" evidence="2">
    <location>
        <begin position="75"/>
        <end position="236"/>
    </location>
</feature>
<dbReference type="PANTHER" id="PTHR43792:SF1">
    <property type="entry name" value="N-ACETYLTRANSFERASE DOMAIN-CONTAINING PROTEIN"/>
    <property type="match status" value="1"/>
</dbReference>